<dbReference type="NCBIfam" id="TIGR04141">
    <property type="entry name" value="TIGR04141 family sporadically distributed protein"/>
    <property type="match status" value="1"/>
</dbReference>
<proteinExistence type="predicted"/>
<organism evidence="2 3">
    <name type="scientific">Amycolatopsis mongoliensis</name>
    <dbReference type="NCBI Taxonomy" id="715475"/>
    <lineage>
        <taxon>Bacteria</taxon>
        <taxon>Bacillati</taxon>
        <taxon>Actinomycetota</taxon>
        <taxon>Actinomycetes</taxon>
        <taxon>Pseudonocardiales</taxon>
        <taxon>Pseudonocardiaceae</taxon>
        <taxon>Amycolatopsis</taxon>
    </lineage>
</organism>
<dbReference type="AlphaFoldDB" id="A0A9Y2JSN1"/>
<dbReference type="Pfam" id="PF19614">
    <property type="entry name" value="DUF6119"/>
    <property type="match status" value="1"/>
</dbReference>
<protein>
    <submittedName>
        <fullName evidence="2">TIGR04141 family sporadically distributed protein</fullName>
    </submittedName>
</protein>
<dbReference type="RefSeq" id="WP_285999350.1">
    <property type="nucleotide sequence ID" value="NZ_CP127295.1"/>
</dbReference>
<evidence type="ECO:0000313" key="2">
    <source>
        <dbReference type="EMBL" id="WIY02946.1"/>
    </source>
</evidence>
<dbReference type="Proteomes" id="UP001239397">
    <property type="component" value="Chromosome"/>
</dbReference>
<keyword evidence="3" id="KW-1185">Reference proteome</keyword>
<dbReference type="EMBL" id="CP127295">
    <property type="protein sequence ID" value="WIY02946.1"/>
    <property type="molecule type" value="Genomic_DNA"/>
</dbReference>
<reference evidence="2 3" key="1">
    <citation type="submission" date="2023-06" db="EMBL/GenBank/DDBJ databases">
        <authorList>
            <person name="Oyuntsetseg B."/>
            <person name="Kim S.B."/>
        </authorList>
    </citation>
    <scope>NUCLEOTIDE SEQUENCE [LARGE SCALE GENOMIC DNA]</scope>
    <source>
        <strain evidence="2 3">4-36</strain>
    </source>
</reference>
<accession>A0A9Y2JSN1</accession>
<dbReference type="KEGG" id="amog:QRX60_03455"/>
<gene>
    <name evidence="2" type="ORF">QRX60_03455</name>
</gene>
<name>A0A9Y2JSN1_9PSEU</name>
<dbReference type="InterPro" id="IPR026487">
    <property type="entry name" value="CHP04141"/>
</dbReference>
<evidence type="ECO:0000313" key="3">
    <source>
        <dbReference type="Proteomes" id="UP001239397"/>
    </source>
</evidence>
<sequence length="554" mass="62473">MARSRDFSIFLLKDDYDATTALKDDHKLIEAVPATRLPSEASLFVLDGQPRAPWWKTYFGVDRELWQASKGALVFLPVADRVCVLAFGHVSHNLRDESYEYDFGIRVTLNCVDPTKLKNTDTLEPGSARRQRTQHAMETDLTYFDFDQDSSVLKSITGKVKAEYADVLKHATGGSGLRVSTPVVSADLIDLCERLLDLYADESYIESFPDIQKIVPVRDPTQVSRLNRNLEKAVRRRADNLQLAVPEMLDYSRDSDSMYAMFEAGGQGELYSDVAIVHYYDHLTAKGIDVRTLTIEQLKAHRLKLVNQDGDRRDSHSVFKSLLFDTSLSRDSAAYYLNEGNWYEVDRDYVNGLQTRLDPFWCDLTFLEDCSEHLEADYNKEIGKKAGYVCLDTTDVSRKGQTQVEPCDVYTVIDDHAVLVHVKISTASSQLSHLFNQGTNAVELLRSDDESPDKLKELLRAKAKEKDDVGSLTAPVDAGRYSVVFAIITRKDPVRKSLNLPLFSRISLARNIRALDRLMHVPVTFGFIKNIAPPQPVQPKPKKARTPRGGSDKP</sequence>
<evidence type="ECO:0000256" key="1">
    <source>
        <dbReference type="SAM" id="MobiDB-lite"/>
    </source>
</evidence>
<feature type="region of interest" description="Disordered" evidence="1">
    <location>
        <begin position="532"/>
        <end position="554"/>
    </location>
</feature>